<comment type="subcellular location">
    <subcellularLocation>
        <location evidence="1">Membrane</location>
    </subcellularLocation>
    <subcellularLocation>
        <location evidence="2">Secreted</location>
    </subcellularLocation>
</comment>
<feature type="domain" description="GH26" evidence="12">
    <location>
        <begin position="1"/>
        <end position="282"/>
    </location>
</feature>
<evidence type="ECO:0000256" key="10">
    <source>
        <dbReference type="PROSITE-ProRule" id="PRU01100"/>
    </source>
</evidence>
<reference evidence="13" key="1">
    <citation type="submission" date="2020-11" db="EMBL/GenBank/DDBJ databases">
        <title>Novosphingobium aureum sp. nov., a marine bacterium isolated from sediment of a salt flat.</title>
        <authorList>
            <person name="Yoo Y."/>
            <person name="Kim J.-J."/>
        </authorList>
    </citation>
    <scope>NUCLEOTIDE SEQUENCE</scope>
    <source>
        <strain evidence="13">YJ-S2-02</strain>
    </source>
</reference>
<evidence type="ECO:0000256" key="9">
    <source>
        <dbReference type="ARBA" id="ARBA00023295"/>
    </source>
</evidence>
<dbReference type="GO" id="GO:0005509">
    <property type="term" value="F:calcium ion binding"/>
    <property type="evidence" value="ECO:0007669"/>
    <property type="project" value="InterPro"/>
</dbReference>
<keyword evidence="7" id="KW-0843">Virulence</keyword>
<keyword evidence="6 10" id="KW-0378">Hydrolase</keyword>
<dbReference type="InterPro" id="IPR017853">
    <property type="entry name" value="GH"/>
</dbReference>
<feature type="active site" description="Proton donor" evidence="10">
    <location>
        <position position="107"/>
    </location>
</feature>
<dbReference type="PROSITE" id="PS00330">
    <property type="entry name" value="HEMOLYSIN_CALCIUM"/>
    <property type="match status" value="6"/>
</dbReference>
<dbReference type="InterPro" id="IPR018511">
    <property type="entry name" value="Hemolysin-typ_Ca-bd_CS"/>
</dbReference>
<evidence type="ECO:0000256" key="2">
    <source>
        <dbReference type="ARBA" id="ARBA00004613"/>
    </source>
</evidence>
<dbReference type="PANTHER" id="PTHR38340:SF1">
    <property type="entry name" value="S-LAYER PROTEIN"/>
    <property type="match status" value="1"/>
</dbReference>
<evidence type="ECO:0000256" key="11">
    <source>
        <dbReference type="SAM" id="MobiDB-lite"/>
    </source>
</evidence>
<dbReference type="GO" id="GO:0004553">
    <property type="term" value="F:hydrolase activity, hydrolyzing O-glycosyl compounds"/>
    <property type="evidence" value="ECO:0007669"/>
    <property type="project" value="InterPro"/>
</dbReference>
<keyword evidence="8" id="KW-0472">Membrane</keyword>
<dbReference type="EMBL" id="JADZGI010000002">
    <property type="protein sequence ID" value="MBH0113976.1"/>
    <property type="molecule type" value="Genomic_DNA"/>
</dbReference>
<evidence type="ECO:0000256" key="5">
    <source>
        <dbReference type="ARBA" id="ARBA00022737"/>
    </source>
</evidence>
<name>A0A931HEN2_9SPHN</name>
<dbReference type="InterPro" id="IPR011049">
    <property type="entry name" value="Serralysin-like_metalloprot_C"/>
</dbReference>
<evidence type="ECO:0000256" key="7">
    <source>
        <dbReference type="ARBA" id="ARBA00023026"/>
    </source>
</evidence>
<protein>
    <recommendedName>
        <fullName evidence="12">GH26 domain-containing protein</fullName>
    </recommendedName>
</protein>
<keyword evidence="9 10" id="KW-0326">Glycosidase</keyword>
<accession>A0A931HEN2</accession>
<dbReference type="GO" id="GO:0090729">
    <property type="term" value="F:toxin activity"/>
    <property type="evidence" value="ECO:0007669"/>
    <property type="project" value="UniProtKB-KW"/>
</dbReference>
<dbReference type="PANTHER" id="PTHR38340">
    <property type="entry name" value="S-LAYER PROTEIN"/>
    <property type="match status" value="1"/>
</dbReference>
<dbReference type="SUPFAM" id="SSF51120">
    <property type="entry name" value="beta-Roll"/>
    <property type="match status" value="5"/>
</dbReference>
<sequence length="877" mass="91902">MRTTFYVANNTADLDTITEWTGNQPNAIQLHGGYNGWSDWLGSVGWIDRQFTGVDIDTMWSIPLIPYGANLAQAAVGAYDDKYLAMAEQLVAVNEDQDHIYVRLGWEFNGLGWNSSSAVGQADEYIAAFRKFVDICRSVSDRFVFEWCPNIGKTDMPAETAYPGDDYVDVIGIDFYYNTAWHNPDGTKAFEHFVRQDYGLQWHQDFAAEHGKPTAIAEWGLNSDSPEFVRLVAQWAENHDMVYANYWDSNAAFPGQLSEGQYPQAAAAFLEAFGYVEAGESAARLADRYGSDGDDIITGTAEADVIDGGRGADRMTGGDGDDVYYVDNAGDVIVEWYNAGKGGTDTVYSSVSYKLADKVENLALLGEEGISARGNASANVLNGNAGNNFLDGDGGNDTLRGAAGDDHLMGGAGNDMLDGGTGADIVDGGDGDDTLLGGEGNDRLLGGNGRDLLRGGAGADRMEGGNGDDTYYVDDAADSVVEWYSGGKGGNDLVYASVSYALPQNVEKLILTGTAAIDATGSKGADSLHGNEAANLIAGLDGDDRLYGNGGDDTLRGGNGRDELYGGTGHDRLFGDAGDDLLVGGEGADFLDGGYGKDRLEGGNGDDTYVVDCFEDLIVDWVGNGMGGTDTVQAHVSYTLGANLENMVLLGTGAINATGNAQGNILSGNGGANVLDGRGGDDLLEGYEGDAGNDRLVAGEGADFLDGGYGEDRMEGGNGDDTYIVDSAGDVAIEWFGFGRGGHDTVEASIAWALGDNFEDLVLLGDANLSATGNRLDNLIRGNDGDNLIVGAGGNDVLYGGAGADRFVFAKGDGRDAIMDFATGDVLDMSALVKAAGEPSVWSCEGSTFIGCGSDVVELAGIAPAQLSYEDGLFHLG</sequence>
<evidence type="ECO:0000256" key="8">
    <source>
        <dbReference type="ARBA" id="ARBA00023136"/>
    </source>
</evidence>
<keyword evidence="3" id="KW-0964">Secreted</keyword>
<dbReference type="Pfam" id="PF00353">
    <property type="entry name" value="HemolysinCabind"/>
    <property type="match status" value="6"/>
</dbReference>
<dbReference type="InterPro" id="IPR003995">
    <property type="entry name" value="RTX_toxin_determinant-A"/>
</dbReference>
<comment type="similarity">
    <text evidence="10">Belongs to the glycosyl hydrolase 26 family.</text>
</comment>
<feature type="active site" description="Nucleophile" evidence="10">
    <location>
        <position position="218"/>
    </location>
</feature>
<keyword evidence="5" id="KW-0677">Repeat</keyword>
<comment type="caution">
    <text evidence="13">The sequence shown here is derived from an EMBL/GenBank/DDBJ whole genome shotgun (WGS) entry which is preliminary data.</text>
</comment>
<dbReference type="InterPro" id="IPR050557">
    <property type="entry name" value="RTX_toxin/Mannuronan_C5-epim"/>
</dbReference>
<dbReference type="Gene3D" id="2.150.10.10">
    <property type="entry name" value="Serralysin-like metalloprotease, C-terminal"/>
    <property type="match status" value="5"/>
</dbReference>
<dbReference type="RefSeq" id="WP_197164967.1">
    <property type="nucleotide sequence ID" value="NZ_JADZGI010000002.1"/>
</dbReference>
<evidence type="ECO:0000313" key="14">
    <source>
        <dbReference type="Proteomes" id="UP000617634"/>
    </source>
</evidence>
<evidence type="ECO:0000259" key="12">
    <source>
        <dbReference type="PROSITE" id="PS51764"/>
    </source>
</evidence>
<keyword evidence="4" id="KW-0800">Toxin</keyword>
<evidence type="ECO:0000256" key="3">
    <source>
        <dbReference type="ARBA" id="ARBA00022525"/>
    </source>
</evidence>
<dbReference type="GO" id="GO:0016020">
    <property type="term" value="C:membrane"/>
    <property type="evidence" value="ECO:0007669"/>
    <property type="project" value="UniProtKB-SubCell"/>
</dbReference>
<feature type="region of interest" description="Disordered" evidence="11">
    <location>
        <begin position="421"/>
        <end position="442"/>
    </location>
</feature>
<dbReference type="GO" id="GO:0005576">
    <property type="term" value="C:extracellular region"/>
    <property type="evidence" value="ECO:0007669"/>
    <property type="project" value="UniProtKB-SubCell"/>
</dbReference>
<dbReference type="Pfam" id="PF02156">
    <property type="entry name" value="Glyco_hydro_26"/>
    <property type="match status" value="1"/>
</dbReference>
<dbReference type="PROSITE" id="PS51764">
    <property type="entry name" value="GH26"/>
    <property type="match status" value="1"/>
</dbReference>
<dbReference type="SUPFAM" id="SSF51445">
    <property type="entry name" value="(Trans)glycosidases"/>
    <property type="match status" value="1"/>
</dbReference>
<dbReference type="Proteomes" id="UP000617634">
    <property type="component" value="Unassembled WGS sequence"/>
</dbReference>
<dbReference type="Gene3D" id="3.20.20.80">
    <property type="entry name" value="Glycosidases"/>
    <property type="match status" value="1"/>
</dbReference>
<evidence type="ECO:0000256" key="1">
    <source>
        <dbReference type="ARBA" id="ARBA00004370"/>
    </source>
</evidence>
<evidence type="ECO:0000256" key="6">
    <source>
        <dbReference type="ARBA" id="ARBA00022801"/>
    </source>
</evidence>
<evidence type="ECO:0000313" key="13">
    <source>
        <dbReference type="EMBL" id="MBH0113976.1"/>
    </source>
</evidence>
<proteinExistence type="inferred from homology"/>
<dbReference type="PRINTS" id="PR00313">
    <property type="entry name" value="CABNDNGRPT"/>
</dbReference>
<evidence type="ECO:0000256" key="4">
    <source>
        <dbReference type="ARBA" id="ARBA00022656"/>
    </source>
</evidence>
<organism evidence="13 14">
    <name type="scientific">Novosphingobium aureum</name>
    <dbReference type="NCBI Taxonomy" id="2792964"/>
    <lineage>
        <taxon>Bacteria</taxon>
        <taxon>Pseudomonadati</taxon>
        <taxon>Pseudomonadota</taxon>
        <taxon>Alphaproteobacteria</taxon>
        <taxon>Sphingomonadales</taxon>
        <taxon>Sphingomonadaceae</taxon>
        <taxon>Novosphingobium</taxon>
    </lineage>
</organism>
<dbReference type="InterPro" id="IPR022790">
    <property type="entry name" value="GH26_dom"/>
</dbReference>
<dbReference type="InterPro" id="IPR001343">
    <property type="entry name" value="Hemolysn_Ca-bd"/>
</dbReference>
<gene>
    <name evidence="13" type="ORF">I5E68_13595</name>
</gene>
<dbReference type="PRINTS" id="PR01488">
    <property type="entry name" value="RTXTOXINA"/>
</dbReference>
<keyword evidence="14" id="KW-1185">Reference proteome</keyword>
<dbReference type="AlphaFoldDB" id="A0A931HEN2"/>